<dbReference type="HOGENOM" id="CLU_056726_2_0_11"/>
<name>K0K317_SACES</name>
<protein>
    <recommendedName>
        <fullName evidence="4">DUF1963 domain-containing protein</fullName>
    </recommendedName>
</protein>
<keyword evidence="3" id="KW-1185">Reference proteome</keyword>
<dbReference type="EMBL" id="HE804045">
    <property type="protein sequence ID" value="CCH32696.1"/>
    <property type="molecule type" value="Genomic_DNA"/>
</dbReference>
<evidence type="ECO:0000256" key="1">
    <source>
        <dbReference type="SAM" id="MobiDB-lite"/>
    </source>
</evidence>
<feature type="region of interest" description="Disordered" evidence="1">
    <location>
        <begin position="195"/>
        <end position="234"/>
    </location>
</feature>
<dbReference type="RefSeq" id="WP_015102808.1">
    <property type="nucleotide sequence ID" value="NC_019673.1"/>
</dbReference>
<evidence type="ECO:0000313" key="3">
    <source>
        <dbReference type="Proteomes" id="UP000006281"/>
    </source>
</evidence>
<feature type="compositionally biased region" description="Basic and acidic residues" evidence="1">
    <location>
        <begin position="220"/>
        <end position="229"/>
    </location>
</feature>
<organism evidence="2 3">
    <name type="scientific">Saccharothrix espanaensis (strain ATCC 51144 / DSM 44229 / JCM 9112 / NBRC 15066 / NRRL 15764)</name>
    <dbReference type="NCBI Taxonomy" id="1179773"/>
    <lineage>
        <taxon>Bacteria</taxon>
        <taxon>Bacillati</taxon>
        <taxon>Actinomycetota</taxon>
        <taxon>Actinomycetes</taxon>
        <taxon>Pseudonocardiales</taxon>
        <taxon>Pseudonocardiaceae</taxon>
        <taxon>Saccharothrix</taxon>
    </lineage>
</organism>
<proteinExistence type="predicted"/>
<dbReference type="STRING" id="1179773.BN6_54370"/>
<dbReference type="KEGG" id="sesp:BN6_54370"/>
<dbReference type="PATRIC" id="fig|1179773.3.peg.5479"/>
<dbReference type="eggNOG" id="COG3878">
    <property type="taxonomic scope" value="Bacteria"/>
</dbReference>
<evidence type="ECO:0000313" key="2">
    <source>
        <dbReference type="EMBL" id="CCH32696.1"/>
    </source>
</evidence>
<evidence type="ECO:0008006" key="4">
    <source>
        <dbReference type="Google" id="ProtNLM"/>
    </source>
</evidence>
<dbReference type="AlphaFoldDB" id="K0K317"/>
<gene>
    <name evidence="2" type="ordered locus">BN6_54370</name>
</gene>
<dbReference type="Proteomes" id="UP000006281">
    <property type="component" value="Chromosome"/>
</dbReference>
<sequence length="281" mass="30335">MIADILGPFRDEALARGIPTGDVERWISIARPCATLTPSANGPVVARFGGPLMLPADAPDPWFPLVATIDCEALPPDATDLPLPPDGRLLLFAFPLADDPGVASAGEALHIPAGTTVEERENNPYFYGEVPDYDQVCRAFPQGELRLTTNVSLPHSGIKDIPEPPYSVPLPGHPRSEELVAVWWETRGKIASDGPLQIGGYGTDESGLDPVTSAAESAAEAERAGHRPAAEPPGTDDWVLIADWYPDIRGLEGTTVHWTIPRADLAARRFERTHVTTYWNP</sequence>
<accession>K0K317</accession>
<dbReference type="Gene3D" id="2.30.320.10">
    <property type="entry name" value="YwqG-like"/>
    <property type="match status" value="1"/>
</dbReference>
<reference evidence="2 3" key="1">
    <citation type="journal article" date="2012" name="BMC Genomics">
        <title>Complete genome sequence of Saccharothrix espanaensis DSM 44229T and comparison to the other completely sequenced Pseudonocardiaceae.</title>
        <authorList>
            <person name="Strobel T."/>
            <person name="Al-Dilaimi A."/>
            <person name="Blom J."/>
            <person name="Gessner A."/>
            <person name="Kalinowski J."/>
            <person name="Luzhetska M."/>
            <person name="Puhler A."/>
            <person name="Szczepanowski R."/>
            <person name="Bechthold A."/>
            <person name="Ruckert C."/>
        </authorList>
    </citation>
    <scope>NUCLEOTIDE SEQUENCE [LARGE SCALE GENOMIC DNA]</scope>
    <source>
        <strain evidence="3">ATCC 51144 / DSM 44229 / JCM 9112 / NBRC 15066 / NRRL 15764</strain>
    </source>
</reference>